<evidence type="ECO:0000313" key="2">
    <source>
        <dbReference type="Proteomes" id="UP000035036"/>
    </source>
</evidence>
<proteinExistence type="predicted"/>
<dbReference type="AlphaFoldDB" id="A0A0B5FQV0"/>
<dbReference type="InterPro" id="IPR036061">
    <property type="entry name" value="CheW-like_dom_sf"/>
</dbReference>
<dbReference type="Proteomes" id="UP000035036">
    <property type="component" value="Chromosome"/>
</dbReference>
<evidence type="ECO:0008006" key="3">
    <source>
        <dbReference type="Google" id="ProtNLM"/>
    </source>
</evidence>
<reference evidence="1 2" key="1">
    <citation type="journal article" date="2015" name="Genome Announc.">
        <title>Genomes of Geoalkalibacter ferrihydriticus Z-0531T and Geoalkalibacter subterraneus Red1T, Two Haloalkaliphilic Metal-Reducing Deltaproteobacteria.</title>
        <authorList>
            <person name="Badalamenti J.P."/>
            <person name="Krajmalnik-Brown R."/>
            <person name="Torres C.I."/>
            <person name="Bond D.R."/>
        </authorList>
    </citation>
    <scope>NUCLEOTIDE SEQUENCE [LARGE SCALE GENOMIC DNA]</scope>
    <source>
        <strain evidence="1 2">Red1</strain>
    </source>
</reference>
<dbReference type="EMBL" id="CP010311">
    <property type="protein sequence ID" value="AJF07014.1"/>
    <property type="molecule type" value="Genomic_DNA"/>
</dbReference>
<evidence type="ECO:0000313" key="1">
    <source>
        <dbReference type="EMBL" id="AJF07014.1"/>
    </source>
</evidence>
<dbReference type="STRING" id="483547.GSUB_11185"/>
<dbReference type="SUPFAM" id="SSF50341">
    <property type="entry name" value="CheW-like"/>
    <property type="match status" value="1"/>
</dbReference>
<dbReference type="KEGG" id="gsb:GSUB_11185"/>
<sequence>MNGVFRFEKEWVPVLHFEKIIPKHDFRQDACCTERKYVLVCATELGYVGLPCDRAVRIVNAGVDCFAACEAPLIPGCSQEMIYRNERYPILDIDRLLPHCP</sequence>
<protein>
    <recommendedName>
        <fullName evidence="3">CheW-like domain-containing protein</fullName>
    </recommendedName>
</protein>
<gene>
    <name evidence="1" type="ORF">GSUB_11185</name>
</gene>
<organism evidence="1 2">
    <name type="scientific">Geoalkalibacter subterraneus</name>
    <dbReference type="NCBI Taxonomy" id="483547"/>
    <lineage>
        <taxon>Bacteria</taxon>
        <taxon>Pseudomonadati</taxon>
        <taxon>Thermodesulfobacteriota</taxon>
        <taxon>Desulfuromonadia</taxon>
        <taxon>Desulfuromonadales</taxon>
        <taxon>Geoalkalibacteraceae</taxon>
        <taxon>Geoalkalibacter</taxon>
    </lineage>
</organism>
<accession>A0A0B5FQV0</accession>
<name>A0A0B5FQV0_9BACT</name>
<dbReference type="GO" id="GO:0006935">
    <property type="term" value="P:chemotaxis"/>
    <property type="evidence" value="ECO:0007669"/>
    <property type="project" value="InterPro"/>
</dbReference>
<keyword evidence="2" id="KW-1185">Reference proteome</keyword>
<dbReference type="HOGENOM" id="CLU_2287501_0_0_7"/>
<dbReference type="GO" id="GO:0007165">
    <property type="term" value="P:signal transduction"/>
    <property type="evidence" value="ECO:0007669"/>
    <property type="project" value="InterPro"/>
</dbReference>